<feature type="compositionally biased region" description="Basic and acidic residues" evidence="7">
    <location>
        <begin position="314"/>
        <end position="327"/>
    </location>
</feature>
<accession>A0ABN7IQV5</accession>
<keyword evidence="3" id="KW-0690">Ribosome biogenesis</keyword>
<feature type="compositionally biased region" description="Acidic residues" evidence="7">
    <location>
        <begin position="179"/>
        <end position="193"/>
    </location>
</feature>
<proteinExistence type="inferred from homology"/>
<feature type="compositionally biased region" description="Basic and acidic residues" evidence="7">
    <location>
        <begin position="14"/>
        <end position="24"/>
    </location>
</feature>
<feature type="region of interest" description="Disordered" evidence="7">
    <location>
        <begin position="438"/>
        <end position="539"/>
    </location>
</feature>
<evidence type="ECO:0000256" key="7">
    <source>
        <dbReference type="SAM" id="MobiDB-lite"/>
    </source>
</evidence>
<organism evidence="8 9">
    <name type="scientific">Tilletia caries</name>
    <name type="common">wheat bunt fungus</name>
    <dbReference type="NCBI Taxonomy" id="13290"/>
    <lineage>
        <taxon>Eukaryota</taxon>
        <taxon>Fungi</taxon>
        <taxon>Dikarya</taxon>
        <taxon>Basidiomycota</taxon>
        <taxon>Ustilaginomycotina</taxon>
        <taxon>Exobasidiomycetes</taxon>
        <taxon>Tilletiales</taxon>
        <taxon>Tilletiaceae</taxon>
        <taxon>Tilletia</taxon>
    </lineage>
</organism>
<feature type="region of interest" description="Disordered" evidence="7">
    <location>
        <begin position="68"/>
        <end position="90"/>
    </location>
</feature>
<comment type="subcellular location">
    <subcellularLocation>
        <location evidence="1">Nucleus</location>
        <location evidence="1">Nucleolus</location>
    </subcellularLocation>
</comment>
<evidence type="ECO:0000256" key="5">
    <source>
        <dbReference type="ARBA" id="ARBA00023242"/>
    </source>
</evidence>
<evidence type="ECO:0000313" key="8">
    <source>
        <dbReference type="EMBL" id="CAD6910588.1"/>
    </source>
</evidence>
<feature type="compositionally biased region" description="Basic residues" evidence="7">
    <location>
        <begin position="25"/>
        <end position="37"/>
    </location>
</feature>
<evidence type="ECO:0000256" key="1">
    <source>
        <dbReference type="ARBA" id="ARBA00004604"/>
    </source>
</evidence>
<feature type="compositionally biased region" description="Basic and acidic residues" evidence="7">
    <location>
        <begin position="127"/>
        <end position="138"/>
    </location>
</feature>
<feature type="compositionally biased region" description="Basic and acidic residues" evidence="7">
    <location>
        <begin position="224"/>
        <end position="233"/>
    </location>
</feature>
<feature type="region of interest" description="Disordered" evidence="7">
    <location>
        <begin position="367"/>
        <end position="422"/>
    </location>
</feature>
<evidence type="ECO:0000256" key="2">
    <source>
        <dbReference type="ARBA" id="ARBA00007466"/>
    </source>
</evidence>
<keyword evidence="4" id="KW-0698">rRNA processing</keyword>
<dbReference type="InterPro" id="IPR007276">
    <property type="entry name" value="Nop14"/>
</dbReference>
<feature type="compositionally biased region" description="Polar residues" evidence="7">
    <location>
        <begin position="330"/>
        <end position="343"/>
    </location>
</feature>
<name>A0ABN7IQV5_9BASI</name>
<comment type="similarity">
    <text evidence="2">Belongs to the NOP14 family.</text>
</comment>
<dbReference type="Proteomes" id="UP000836402">
    <property type="component" value="Unassembled WGS sequence"/>
</dbReference>
<evidence type="ECO:0000256" key="6">
    <source>
        <dbReference type="ARBA" id="ARBA00024695"/>
    </source>
</evidence>
<comment type="caution">
    <text evidence="8">The sequence shown here is derived from an EMBL/GenBank/DDBJ whole genome shotgun (WGS) entry which is preliminary data.</text>
</comment>
<protein>
    <recommendedName>
        <fullName evidence="10">Nucleolar complex protein 14</fullName>
    </recommendedName>
</protein>
<keyword evidence="9" id="KW-1185">Reference proteome</keyword>
<sequence>MAGGSQLSQLKARIKTEGISDRRQQTKKSSNKNKKKGKPDESSAVRAQRLAAIVGENPFESKITKPKHDVVSLKKHHAAGLKAKPGASKQTAISLRQAQLLPEYQARAKAGSFVDRRFGEADPTLTPEERMLERFTKEKQRRSARNSSAFNLNDGDDAGDGADSSFQLTHYGQSLNGLDDLDDIPLDDDEEEGGMSGNIDKRTTSRSHFGGFQEKDQDEEEDGEERKKSKAEVMAEIIAKSKLGKHERKIVKDRDDDLRHELDAELGDILSLLFSMPGQDAQDEEEEARKREEKRARLGDPNKSGSNAVPLGGGEKEKPKDKAKDAVDPTPSTSTITAKTPTDSYDAFVRELAFDRRAKPTDRLKTEAELAAEQAEALQKQERARLKRMRGERDDDSDAEDGARKRGRTGGAAQADDLDDDFVLDGTTAADVYGLGRGLADMSEDEDEDDAGEAVAVDLEDDDDDEDGEDDDDDDDDDDDEEEDEDDDEDGEEGEEGDDFGDMVDPDALAQPGEDEDGDVEGDHQDLIGATPSLPVSKTKKKAAATTAVADPKKASTLPFTFPCPRTHPEFLALLQQHNVQAADVPTVIKRIRTLYHPSLAEENKFRLQAVLGILLDHALYVAGLQQSSQASAGGPASGGVASFDLVNALLPPIFELSKTYPLASAQHFVAKLTLMQRNLQRGLAAGALLPTSRTWPRSGGELALLRIAGAVWPTSDWQHPVSTPRALLMAQYLAHARVRCTGDVACALYLVTLILEGETLSKRIVPEALNALSQSMVLLAKEAVAATEEGWKRVQEAQVKWGIPMPDVGAAHTQHIGVALVEDGSSDPDPTQQFSLPALLGLGPKEDVKDNSLSEAAADQLLRSTFALVKRFAKLYQGSSAYVELFEPFLTLLSAFPAEGAGLLPRTGKAMVELTTYLNRQVQLASSSRRALRLQAHRAVSIATYIPKFDQEGRGGASRLRGGVFDPDSVRSEESKLRTQLKREKKGAIRELRRDNAFLAEVREGERREGDKEYKRKIDKIVNLTDETITALLRLFDETLIQALYLVDRGAVPSSRSNRATRNRPERSLSRLEARLSGKTGANVQSSHSWLEERGARRWDRTRCLFPFASTCLLPTSLTAQVESSSWAKDRRPGDQRTKCYSIV</sequence>
<feature type="compositionally biased region" description="Basic and acidic residues" evidence="7">
    <location>
        <begin position="379"/>
        <end position="393"/>
    </location>
</feature>
<feature type="region of interest" description="Disordered" evidence="7">
    <location>
        <begin position="1"/>
        <end position="48"/>
    </location>
</feature>
<dbReference type="EMBL" id="CAJHJG010001245">
    <property type="protein sequence ID" value="CAD6910588.1"/>
    <property type="molecule type" value="Genomic_DNA"/>
</dbReference>
<feature type="region of interest" description="Disordered" evidence="7">
    <location>
        <begin position="275"/>
        <end position="344"/>
    </location>
</feature>
<gene>
    <name evidence="8" type="ORF">JKIAZH3_G8089</name>
</gene>
<dbReference type="Pfam" id="PF04147">
    <property type="entry name" value="Nop14"/>
    <property type="match status" value="1"/>
</dbReference>
<dbReference type="PANTHER" id="PTHR23183">
    <property type="entry name" value="NOP14"/>
    <property type="match status" value="1"/>
</dbReference>
<evidence type="ECO:0000256" key="3">
    <source>
        <dbReference type="ARBA" id="ARBA00022517"/>
    </source>
</evidence>
<feature type="compositionally biased region" description="Acidic residues" evidence="7">
    <location>
        <begin position="442"/>
        <end position="505"/>
    </location>
</feature>
<reference evidence="8" key="1">
    <citation type="submission" date="2020-10" db="EMBL/GenBank/DDBJ databases">
        <authorList>
            <person name="Sedaghatjoo S."/>
        </authorList>
    </citation>
    <scope>NUCLEOTIDE SEQUENCE</scope>
    <source>
        <strain evidence="8">AZH3</strain>
    </source>
</reference>
<feature type="region of interest" description="Disordered" evidence="7">
    <location>
        <begin position="119"/>
        <end position="233"/>
    </location>
</feature>
<evidence type="ECO:0008006" key="10">
    <source>
        <dbReference type="Google" id="ProtNLM"/>
    </source>
</evidence>
<dbReference type="PANTHER" id="PTHR23183:SF0">
    <property type="entry name" value="NUCLEOLAR PROTEIN 14"/>
    <property type="match status" value="1"/>
</dbReference>
<evidence type="ECO:0000256" key="4">
    <source>
        <dbReference type="ARBA" id="ARBA00022552"/>
    </source>
</evidence>
<keyword evidence="5" id="KW-0539">Nucleus</keyword>
<comment type="function">
    <text evidence="6">Involved in nucleolar processing of pre-18S ribosomal RNA. Has a role in the nuclear export of 40S pre-ribosomal subunit to the cytoplasm.</text>
</comment>
<feature type="compositionally biased region" description="Low complexity" evidence="7">
    <location>
        <begin position="369"/>
        <end position="378"/>
    </location>
</feature>
<feature type="compositionally biased region" description="Basic and acidic residues" evidence="7">
    <location>
        <begin position="287"/>
        <end position="300"/>
    </location>
</feature>
<evidence type="ECO:0000313" key="9">
    <source>
        <dbReference type="Proteomes" id="UP000836402"/>
    </source>
</evidence>
<feature type="compositionally biased region" description="Polar residues" evidence="7">
    <location>
        <begin position="164"/>
        <end position="176"/>
    </location>
</feature>